<dbReference type="GO" id="GO:0000149">
    <property type="term" value="F:SNARE binding"/>
    <property type="evidence" value="ECO:0007669"/>
    <property type="project" value="TreeGrafter"/>
</dbReference>
<dbReference type="SMART" id="SM00503">
    <property type="entry name" value="SynN"/>
    <property type="match status" value="1"/>
</dbReference>
<dbReference type="GO" id="GO:0006906">
    <property type="term" value="P:vesicle fusion"/>
    <property type="evidence" value="ECO:0007669"/>
    <property type="project" value="TreeGrafter"/>
</dbReference>
<dbReference type="PANTHER" id="PTHR19957">
    <property type="entry name" value="SYNTAXIN"/>
    <property type="match status" value="1"/>
</dbReference>
<keyword evidence="5" id="KW-1133">Transmembrane helix</keyword>
<keyword evidence="5" id="KW-0812">Transmembrane</keyword>
<dbReference type="InterPro" id="IPR010989">
    <property type="entry name" value="SNARE"/>
</dbReference>
<dbReference type="GO" id="GO:0005484">
    <property type="term" value="F:SNAP receptor activity"/>
    <property type="evidence" value="ECO:0007669"/>
    <property type="project" value="TreeGrafter"/>
</dbReference>
<dbReference type="InterPro" id="IPR045242">
    <property type="entry name" value="Syntaxin"/>
</dbReference>
<dbReference type="CDD" id="cd15848">
    <property type="entry name" value="SNARE_syntaxin1-like"/>
    <property type="match status" value="1"/>
</dbReference>
<sequence length="296" mass="33317">MNNLLSRSFNGSASQTDLEAGVELSGGATMARFQGDISALEAEMEKMKDLLNQLQRSSEDSRAATSNQAMKSVRQRMDSLVMEVLRKAKVIKGKLEALERSNQDSRKIAGCEAGSTLDRMRTNVTATQRLKLQSLTQSFDELRQRLQAEHKDTVKRRYHAVTGVEATEEMVEEMIASGESETFLQKAVREQGRGQILGTVEEIRERHDALKEMERNLLELHQIFLDMGVLVEEQGLKIKTIEEAVGDAQVYVMDGTNQLVKARKTQKNTRKWTCICIIILLIIIILVVVLLVKLLN</sequence>
<comment type="similarity">
    <text evidence="1">Belongs to the syntaxin family.</text>
</comment>
<organism evidence="7 8">
    <name type="scientific">Ceratopteris richardii</name>
    <name type="common">Triangle waterfern</name>
    <dbReference type="NCBI Taxonomy" id="49495"/>
    <lineage>
        <taxon>Eukaryota</taxon>
        <taxon>Viridiplantae</taxon>
        <taxon>Streptophyta</taxon>
        <taxon>Embryophyta</taxon>
        <taxon>Tracheophyta</taxon>
        <taxon>Polypodiopsida</taxon>
        <taxon>Polypodiidae</taxon>
        <taxon>Polypodiales</taxon>
        <taxon>Pteridineae</taxon>
        <taxon>Pteridaceae</taxon>
        <taxon>Parkerioideae</taxon>
        <taxon>Ceratopteris</taxon>
    </lineage>
</organism>
<keyword evidence="3" id="KW-0653">Protein transport</keyword>
<dbReference type="Pfam" id="PF05739">
    <property type="entry name" value="SNARE"/>
    <property type="match status" value="1"/>
</dbReference>
<evidence type="ECO:0000256" key="3">
    <source>
        <dbReference type="ARBA" id="ARBA00022927"/>
    </source>
</evidence>
<dbReference type="PANTHER" id="PTHR19957:SF80">
    <property type="entry name" value="SYNTAXIN-121"/>
    <property type="match status" value="1"/>
</dbReference>
<dbReference type="Proteomes" id="UP000825935">
    <property type="component" value="Chromosome 9"/>
</dbReference>
<dbReference type="CDD" id="cd00179">
    <property type="entry name" value="SynN"/>
    <property type="match status" value="1"/>
</dbReference>
<protein>
    <recommendedName>
        <fullName evidence="6">t-SNARE coiled-coil homology domain-containing protein</fullName>
    </recommendedName>
</protein>
<dbReference type="OMA" id="CKAICCW"/>
<dbReference type="InterPro" id="IPR000727">
    <property type="entry name" value="T_SNARE_dom"/>
</dbReference>
<gene>
    <name evidence="7" type="ORF">KP509_09G096900</name>
</gene>
<feature type="transmembrane region" description="Helical" evidence="5">
    <location>
        <begin position="272"/>
        <end position="295"/>
    </location>
</feature>
<evidence type="ECO:0000256" key="1">
    <source>
        <dbReference type="ARBA" id="ARBA00009063"/>
    </source>
</evidence>
<dbReference type="SMART" id="SM00397">
    <property type="entry name" value="t_SNARE"/>
    <property type="match status" value="1"/>
</dbReference>
<feature type="domain" description="T-SNARE coiled-coil homology" evidence="6">
    <location>
        <begin position="200"/>
        <end position="262"/>
    </location>
</feature>
<dbReference type="FunFam" id="1.20.5.110:FF:000008">
    <property type="entry name" value="Syntaxin 132"/>
    <property type="match status" value="1"/>
</dbReference>
<dbReference type="EMBL" id="CM035414">
    <property type="protein sequence ID" value="KAH7430391.1"/>
    <property type="molecule type" value="Genomic_DNA"/>
</dbReference>
<dbReference type="Pfam" id="PF00804">
    <property type="entry name" value="Syntaxin"/>
    <property type="match status" value="1"/>
</dbReference>
<dbReference type="Gene3D" id="1.20.5.110">
    <property type="match status" value="1"/>
</dbReference>
<keyword evidence="8" id="KW-1185">Reference proteome</keyword>
<evidence type="ECO:0000256" key="5">
    <source>
        <dbReference type="SAM" id="Phobius"/>
    </source>
</evidence>
<dbReference type="Gene3D" id="1.20.58.70">
    <property type="match status" value="1"/>
</dbReference>
<evidence type="ECO:0000259" key="6">
    <source>
        <dbReference type="PROSITE" id="PS50192"/>
    </source>
</evidence>
<evidence type="ECO:0000256" key="4">
    <source>
        <dbReference type="SAM" id="Coils"/>
    </source>
</evidence>
<dbReference type="GO" id="GO:0006887">
    <property type="term" value="P:exocytosis"/>
    <property type="evidence" value="ECO:0007669"/>
    <property type="project" value="TreeGrafter"/>
</dbReference>
<feature type="coiled-coil region" evidence="4">
    <location>
        <begin position="30"/>
        <end position="64"/>
    </location>
</feature>
<dbReference type="GO" id="GO:0048278">
    <property type="term" value="P:vesicle docking"/>
    <property type="evidence" value="ECO:0007669"/>
    <property type="project" value="TreeGrafter"/>
</dbReference>
<dbReference type="SUPFAM" id="SSF47661">
    <property type="entry name" value="t-snare proteins"/>
    <property type="match status" value="1"/>
</dbReference>
<name>A0A8T2U2N4_CERRI</name>
<evidence type="ECO:0000256" key="2">
    <source>
        <dbReference type="ARBA" id="ARBA00022448"/>
    </source>
</evidence>
<keyword evidence="5" id="KW-0472">Membrane</keyword>
<dbReference type="InterPro" id="IPR006011">
    <property type="entry name" value="Syntaxin_N"/>
</dbReference>
<reference evidence="7" key="1">
    <citation type="submission" date="2021-08" db="EMBL/GenBank/DDBJ databases">
        <title>WGS assembly of Ceratopteris richardii.</title>
        <authorList>
            <person name="Marchant D.B."/>
            <person name="Chen G."/>
            <person name="Jenkins J."/>
            <person name="Shu S."/>
            <person name="Leebens-Mack J."/>
            <person name="Grimwood J."/>
            <person name="Schmutz J."/>
            <person name="Soltis P."/>
            <person name="Soltis D."/>
            <person name="Chen Z.-H."/>
        </authorList>
    </citation>
    <scope>NUCLEOTIDE SEQUENCE</scope>
    <source>
        <strain evidence="7">Whitten #5841</strain>
        <tissue evidence="7">Leaf</tissue>
    </source>
</reference>
<dbReference type="GO" id="GO:0006886">
    <property type="term" value="P:intracellular protein transport"/>
    <property type="evidence" value="ECO:0007669"/>
    <property type="project" value="TreeGrafter"/>
</dbReference>
<comment type="caution">
    <text evidence="7">The sequence shown here is derived from an EMBL/GenBank/DDBJ whole genome shotgun (WGS) entry which is preliminary data.</text>
</comment>
<proteinExistence type="inferred from homology"/>
<evidence type="ECO:0000313" key="8">
    <source>
        <dbReference type="Proteomes" id="UP000825935"/>
    </source>
</evidence>
<evidence type="ECO:0000313" key="7">
    <source>
        <dbReference type="EMBL" id="KAH7430391.1"/>
    </source>
</evidence>
<dbReference type="GO" id="GO:0012505">
    <property type="term" value="C:endomembrane system"/>
    <property type="evidence" value="ECO:0007669"/>
    <property type="project" value="TreeGrafter"/>
</dbReference>
<keyword evidence="2" id="KW-0813">Transport</keyword>
<dbReference type="GO" id="GO:0031201">
    <property type="term" value="C:SNARE complex"/>
    <property type="evidence" value="ECO:0007669"/>
    <property type="project" value="TreeGrafter"/>
</dbReference>
<dbReference type="OrthoDB" id="10255013at2759"/>
<accession>A0A8T2U2N4</accession>
<dbReference type="AlphaFoldDB" id="A0A8T2U2N4"/>
<dbReference type="GO" id="GO:0005886">
    <property type="term" value="C:plasma membrane"/>
    <property type="evidence" value="ECO:0007669"/>
    <property type="project" value="TreeGrafter"/>
</dbReference>
<dbReference type="PROSITE" id="PS50192">
    <property type="entry name" value="T_SNARE"/>
    <property type="match status" value="1"/>
</dbReference>
<keyword evidence="4" id="KW-0175">Coiled coil</keyword>